<protein>
    <submittedName>
        <fullName evidence="1">Uncharacterized protein</fullName>
    </submittedName>
</protein>
<dbReference type="EMBL" id="KB475189">
    <property type="protein sequence ID" value="EMP42361.1"/>
    <property type="molecule type" value="Genomic_DNA"/>
</dbReference>
<reference evidence="2" key="1">
    <citation type="journal article" date="2013" name="Nat. Genet.">
        <title>The draft genomes of soft-shell turtle and green sea turtle yield insights into the development and evolution of the turtle-specific body plan.</title>
        <authorList>
            <person name="Wang Z."/>
            <person name="Pascual-Anaya J."/>
            <person name="Zadissa A."/>
            <person name="Li W."/>
            <person name="Niimura Y."/>
            <person name="Huang Z."/>
            <person name="Li C."/>
            <person name="White S."/>
            <person name="Xiong Z."/>
            <person name="Fang D."/>
            <person name="Wang B."/>
            <person name="Ming Y."/>
            <person name="Chen Y."/>
            <person name="Zheng Y."/>
            <person name="Kuraku S."/>
            <person name="Pignatelli M."/>
            <person name="Herrero J."/>
            <person name="Beal K."/>
            <person name="Nozawa M."/>
            <person name="Li Q."/>
            <person name="Wang J."/>
            <person name="Zhang H."/>
            <person name="Yu L."/>
            <person name="Shigenobu S."/>
            <person name="Wang J."/>
            <person name="Liu J."/>
            <person name="Flicek P."/>
            <person name="Searle S."/>
            <person name="Wang J."/>
            <person name="Kuratani S."/>
            <person name="Yin Y."/>
            <person name="Aken B."/>
            <person name="Zhang G."/>
            <person name="Irie N."/>
        </authorList>
    </citation>
    <scope>NUCLEOTIDE SEQUENCE [LARGE SCALE GENOMIC DNA]</scope>
</reference>
<dbReference type="AlphaFoldDB" id="M7BX03"/>
<keyword evidence="2" id="KW-1185">Reference proteome</keyword>
<evidence type="ECO:0000313" key="2">
    <source>
        <dbReference type="Proteomes" id="UP000031443"/>
    </source>
</evidence>
<gene>
    <name evidence="1" type="ORF">UY3_00369</name>
</gene>
<organism evidence="1 2">
    <name type="scientific">Chelonia mydas</name>
    <name type="common">Green sea-turtle</name>
    <name type="synonym">Chelonia agassizi</name>
    <dbReference type="NCBI Taxonomy" id="8469"/>
    <lineage>
        <taxon>Eukaryota</taxon>
        <taxon>Metazoa</taxon>
        <taxon>Chordata</taxon>
        <taxon>Craniata</taxon>
        <taxon>Vertebrata</taxon>
        <taxon>Euteleostomi</taxon>
        <taxon>Archelosauria</taxon>
        <taxon>Testudinata</taxon>
        <taxon>Testudines</taxon>
        <taxon>Cryptodira</taxon>
        <taxon>Durocryptodira</taxon>
        <taxon>Americhelydia</taxon>
        <taxon>Chelonioidea</taxon>
        <taxon>Cheloniidae</taxon>
        <taxon>Chelonia</taxon>
    </lineage>
</organism>
<evidence type="ECO:0000313" key="1">
    <source>
        <dbReference type="EMBL" id="EMP42361.1"/>
    </source>
</evidence>
<accession>M7BX03</accession>
<sequence length="86" mass="9831">MGEQWPSIPRREDANIDQALLLILAARDRQPLLPRRLRFRLLQWWSSGVDGRAVRDRFIVSTLDEINRSPIDRSLPADPVGSVDVA</sequence>
<dbReference type="Proteomes" id="UP000031443">
    <property type="component" value="Unassembled WGS sequence"/>
</dbReference>
<proteinExistence type="predicted"/>
<name>M7BX03_CHEMY</name>